<comment type="caution">
    <text evidence="1">The sequence shown here is derived from an EMBL/GenBank/DDBJ whole genome shotgun (WGS) entry which is preliminary data.</text>
</comment>
<protein>
    <submittedName>
        <fullName evidence="1">Uncharacterized protein</fullName>
    </submittedName>
</protein>
<proteinExistence type="predicted"/>
<dbReference type="AlphaFoldDB" id="A0A133K953"/>
<name>A0A133K953_HEYCO</name>
<accession>A0A133K953</accession>
<dbReference type="PATRIC" id="fig|1398.22.peg.4083"/>
<reference evidence="2" key="1">
    <citation type="submission" date="2016-01" db="EMBL/GenBank/DDBJ databases">
        <authorList>
            <person name="Mitreva M."/>
            <person name="Pepin K.H."/>
            <person name="Mihindukulasuriya K.A."/>
            <person name="Fulton R."/>
            <person name="Fronick C."/>
            <person name="O'Laughlin M."/>
            <person name="Miner T."/>
            <person name="Herter B."/>
            <person name="Rosa B.A."/>
            <person name="Cordes M."/>
            <person name="Tomlinson C."/>
            <person name="Wollam A."/>
            <person name="Palsikar V.B."/>
            <person name="Mardis E.R."/>
            <person name="Wilson R.K."/>
        </authorList>
    </citation>
    <scope>NUCLEOTIDE SEQUENCE [LARGE SCALE GENOMIC DNA]</scope>
    <source>
        <strain evidence="2">GED7749B</strain>
    </source>
</reference>
<evidence type="ECO:0000313" key="2">
    <source>
        <dbReference type="Proteomes" id="UP000070376"/>
    </source>
</evidence>
<dbReference type="Proteomes" id="UP000070376">
    <property type="component" value="Unassembled WGS sequence"/>
</dbReference>
<organism evidence="1 2">
    <name type="scientific">Heyndrickxia coagulans</name>
    <name type="common">Weizmannia coagulans</name>
    <dbReference type="NCBI Taxonomy" id="1398"/>
    <lineage>
        <taxon>Bacteria</taxon>
        <taxon>Bacillati</taxon>
        <taxon>Bacillota</taxon>
        <taxon>Bacilli</taxon>
        <taxon>Bacillales</taxon>
        <taxon>Bacillaceae</taxon>
        <taxon>Heyndrickxia</taxon>
    </lineage>
</organism>
<sequence length="41" mass="4603">MRITGETRSQAQKAQARSHSLRVFFLKGFSTSLPATRPKPD</sequence>
<evidence type="ECO:0000313" key="1">
    <source>
        <dbReference type="EMBL" id="KWZ76106.1"/>
    </source>
</evidence>
<dbReference type="EMBL" id="LRPN01000212">
    <property type="protein sequence ID" value="KWZ76106.1"/>
    <property type="molecule type" value="Genomic_DNA"/>
</dbReference>
<gene>
    <name evidence="1" type="ORF">HMPREF3213_04079</name>
</gene>